<comment type="caution">
    <text evidence="10">The sequence shown here is derived from an EMBL/GenBank/DDBJ whole genome shotgun (WGS) entry which is preliminary data.</text>
</comment>
<comment type="similarity">
    <text evidence="2 9">Belongs to the trans-sulfuration enzymes family.</text>
</comment>
<accession>A0A918VJ80</accession>
<dbReference type="PROSITE" id="PS00868">
    <property type="entry name" value="CYS_MET_METAB_PP"/>
    <property type="match status" value="1"/>
</dbReference>
<dbReference type="PANTHER" id="PTHR43500">
    <property type="entry name" value="CYSTATHIONINE BETA-LYASE-RELATED"/>
    <property type="match status" value="1"/>
</dbReference>
<reference evidence="10" key="2">
    <citation type="submission" date="2020-09" db="EMBL/GenBank/DDBJ databases">
        <authorList>
            <person name="Sun Q."/>
            <person name="Kim S."/>
        </authorList>
    </citation>
    <scope>NUCLEOTIDE SEQUENCE</scope>
    <source>
        <strain evidence="10">KCTC 12711</strain>
    </source>
</reference>
<dbReference type="InterPro" id="IPR015421">
    <property type="entry name" value="PyrdxlP-dep_Trfase_major"/>
</dbReference>
<dbReference type="NCBIfam" id="TIGR01324">
    <property type="entry name" value="cysta_beta_ly_B"/>
    <property type="match status" value="1"/>
</dbReference>
<evidence type="ECO:0000313" key="10">
    <source>
        <dbReference type="EMBL" id="GHA03291.1"/>
    </source>
</evidence>
<dbReference type="InterPro" id="IPR006233">
    <property type="entry name" value="Cys_b_lyase_bac"/>
</dbReference>
<keyword evidence="11" id="KW-1185">Reference proteome</keyword>
<dbReference type="Proteomes" id="UP000614811">
    <property type="component" value="Unassembled WGS sequence"/>
</dbReference>
<organism evidence="10 11">
    <name type="scientific">Arenicella chitinivorans</name>
    <dbReference type="NCBI Taxonomy" id="1329800"/>
    <lineage>
        <taxon>Bacteria</taxon>
        <taxon>Pseudomonadati</taxon>
        <taxon>Pseudomonadota</taxon>
        <taxon>Gammaproteobacteria</taxon>
        <taxon>Arenicellales</taxon>
        <taxon>Arenicellaceae</taxon>
        <taxon>Arenicella</taxon>
    </lineage>
</organism>
<dbReference type="PIRSF" id="PIRSF001434">
    <property type="entry name" value="CGS"/>
    <property type="match status" value="1"/>
</dbReference>
<protein>
    <submittedName>
        <fullName evidence="10">Cystathionine beta-lyase</fullName>
    </submittedName>
</protein>
<dbReference type="GO" id="GO:0019450">
    <property type="term" value="P:L-cysteine catabolic process to pyruvate"/>
    <property type="evidence" value="ECO:0007669"/>
    <property type="project" value="TreeGrafter"/>
</dbReference>
<sequence length="391" mass="42863">MRDKTKLVTVGRDKAATGASVNPRIARASTILFDSVADMQRAFAGKDQGVEFYGRRGTQTTFALTQAMRQLENAAGSYIYPCGTAAITAALQSFLAAGDHLLVVDSVYEPTREFCDGTLARFGVETTYYDPLVGADIIELIKPNTKVIFLESPGSLTMEVQDVPALAHVARQRGITTIIDNTYASPLNFKPLDVGVDIVVHSATKYLNGHSDVMLGVASATESHWPQLQARSYELGLCTSVDDIYTTLRGLRTLDVRLREQASNAKTIADWLSSHEAVDHLRHPAFATCPGHEYFVRDMAGASGLFAFVLKQNQTAAVNAMVDGMRYFKLGFSWGGYESLILAASSFKRRRTATAWDESKCLVRLSIGLEDPQDLIDDLRDGLDRYAEALQ</sequence>
<reference evidence="10" key="1">
    <citation type="journal article" date="2014" name="Int. J. Syst. Evol. Microbiol.">
        <title>Complete genome sequence of Corynebacterium casei LMG S-19264T (=DSM 44701T), isolated from a smear-ripened cheese.</title>
        <authorList>
            <consortium name="US DOE Joint Genome Institute (JGI-PGF)"/>
            <person name="Walter F."/>
            <person name="Albersmeier A."/>
            <person name="Kalinowski J."/>
            <person name="Ruckert C."/>
        </authorList>
    </citation>
    <scope>NUCLEOTIDE SEQUENCE</scope>
    <source>
        <strain evidence="10">KCTC 12711</strain>
    </source>
</reference>
<dbReference type="EMBL" id="BMXA01000002">
    <property type="protein sequence ID" value="GHA03291.1"/>
    <property type="molecule type" value="Genomic_DNA"/>
</dbReference>
<dbReference type="GO" id="GO:0030170">
    <property type="term" value="F:pyridoxal phosphate binding"/>
    <property type="evidence" value="ECO:0007669"/>
    <property type="project" value="InterPro"/>
</dbReference>
<comment type="catalytic activity">
    <reaction evidence="7">
        <text>an S-substituted L-cysteine + H2O = a thiol + pyruvate + NH4(+)</text>
        <dbReference type="Rhea" id="RHEA:18121"/>
        <dbReference type="ChEBI" id="CHEBI:15361"/>
        <dbReference type="ChEBI" id="CHEBI:15377"/>
        <dbReference type="ChEBI" id="CHEBI:28938"/>
        <dbReference type="ChEBI" id="CHEBI:29256"/>
        <dbReference type="ChEBI" id="CHEBI:58717"/>
        <dbReference type="EC" id="4.4.1.13"/>
    </reaction>
</comment>
<dbReference type="Pfam" id="PF01053">
    <property type="entry name" value="Cys_Met_Meta_PP"/>
    <property type="match status" value="1"/>
</dbReference>
<dbReference type="GO" id="GO:0019346">
    <property type="term" value="P:transsulfuration"/>
    <property type="evidence" value="ECO:0007669"/>
    <property type="project" value="InterPro"/>
</dbReference>
<comment type="catalytic activity">
    <reaction evidence="6">
        <text>L,L-cystathionine + H2O = L-homocysteine + pyruvate + NH4(+)</text>
        <dbReference type="Rhea" id="RHEA:13965"/>
        <dbReference type="ChEBI" id="CHEBI:15361"/>
        <dbReference type="ChEBI" id="CHEBI:15377"/>
        <dbReference type="ChEBI" id="CHEBI:28938"/>
        <dbReference type="ChEBI" id="CHEBI:58161"/>
        <dbReference type="ChEBI" id="CHEBI:58199"/>
    </reaction>
</comment>
<dbReference type="FunFam" id="3.40.640.10:FF:000046">
    <property type="entry name" value="Cystathionine gamma-lyase"/>
    <property type="match status" value="1"/>
</dbReference>
<evidence type="ECO:0000256" key="5">
    <source>
        <dbReference type="ARBA" id="ARBA00046315"/>
    </source>
</evidence>
<evidence type="ECO:0000313" key="11">
    <source>
        <dbReference type="Proteomes" id="UP000614811"/>
    </source>
</evidence>
<comment type="pathway">
    <text evidence="5">Amino-acid biosynthesis; L-methionine biosynthesis via de novo pathway; L-homocysteine from L-cystathionine: step 1/1.</text>
</comment>
<feature type="modified residue" description="N6-(pyridoxal phosphate)lysine" evidence="8">
    <location>
        <position position="205"/>
    </location>
</feature>
<evidence type="ECO:0000256" key="3">
    <source>
        <dbReference type="ARBA" id="ARBA00022898"/>
    </source>
</evidence>
<name>A0A918VJ80_9GAMM</name>
<dbReference type="InterPro" id="IPR015424">
    <property type="entry name" value="PyrdxlP-dep_Trfase"/>
</dbReference>
<dbReference type="InterPro" id="IPR054542">
    <property type="entry name" value="Cys_met_metab_PP"/>
</dbReference>
<dbReference type="Gene3D" id="3.90.1150.10">
    <property type="entry name" value="Aspartate Aminotransferase, domain 1"/>
    <property type="match status" value="1"/>
</dbReference>
<evidence type="ECO:0000256" key="4">
    <source>
        <dbReference type="ARBA" id="ARBA00023239"/>
    </source>
</evidence>
<evidence type="ECO:0000256" key="6">
    <source>
        <dbReference type="ARBA" id="ARBA00047517"/>
    </source>
</evidence>
<dbReference type="InterPro" id="IPR000277">
    <property type="entry name" value="Cys/Met-Metab_PyrdxlP-dep_enz"/>
</dbReference>
<dbReference type="InterPro" id="IPR015422">
    <property type="entry name" value="PyrdxlP-dep_Trfase_small"/>
</dbReference>
<proteinExistence type="inferred from homology"/>
<dbReference type="PANTHER" id="PTHR43500:SF1">
    <property type="entry name" value="CYSTATHIONINE BETA-LYASE-RELATED"/>
    <property type="match status" value="1"/>
</dbReference>
<keyword evidence="4" id="KW-0456">Lyase</keyword>
<dbReference type="GO" id="GO:0047804">
    <property type="term" value="F:cysteine-S-conjugate beta-lyase activity"/>
    <property type="evidence" value="ECO:0007669"/>
    <property type="project" value="UniProtKB-EC"/>
</dbReference>
<keyword evidence="3 8" id="KW-0663">Pyridoxal phosphate</keyword>
<evidence type="ECO:0000256" key="9">
    <source>
        <dbReference type="RuleBase" id="RU362118"/>
    </source>
</evidence>
<dbReference type="AlphaFoldDB" id="A0A918VJ80"/>
<gene>
    <name evidence="10" type="primary">metC</name>
    <name evidence="10" type="ORF">GCM10008090_10380</name>
</gene>
<dbReference type="Gene3D" id="3.40.640.10">
    <property type="entry name" value="Type I PLP-dependent aspartate aminotransferase-like (Major domain)"/>
    <property type="match status" value="1"/>
</dbReference>
<dbReference type="SUPFAM" id="SSF53383">
    <property type="entry name" value="PLP-dependent transferases"/>
    <property type="match status" value="1"/>
</dbReference>
<dbReference type="RefSeq" id="WP_189398983.1">
    <property type="nucleotide sequence ID" value="NZ_BMXA01000002.1"/>
</dbReference>
<evidence type="ECO:0000256" key="7">
    <source>
        <dbReference type="ARBA" id="ARBA00047625"/>
    </source>
</evidence>
<evidence type="ECO:0000256" key="8">
    <source>
        <dbReference type="PIRSR" id="PIRSR001434-2"/>
    </source>
</evidence>
<evidence type="ECO:0000256" key="1">
    <source>
        <dbReference type="ARBA" id="ARBA00001933"/>
    </source>
</evidence>
<comment type="cofactor">
    <cofactor evidence="1 9">
        <name>pyridoxal 5'-phosphate</name>
        <dbReference type="ChEBI" id="CHEBI:597326"/>
    </cofactor>
</comment>
<evidence type="ECO:0000256" key="2">
    <source>
        <dbReference type="ARBA" id="ARBA00009077"/>
    </source>
</evidence>